<dbReference type="InterPro" id="IPR051680">
    <property type="entry name" value="ATP-dep_Glu-Cys_Ligase-2"/>
</dbReference>
<protein>
    <submittedName>
        <fullName evidence="2">Circularly permuted type 2 ATP-grasp protein</fullName>
    </submittedName>
</protein>
<evidence type="ECO:0000313" key="2">
    <source>
        <dbReference type="EMBL" id="GAA3517892.1"/>
    </source>
</evidence>
<gene>
    <name evidence="2" type="ORF">GCM10022393_35060</name>
</gene>
<dbReference type="PANTHER" id="PTHR34595:SF7">
    <property type="entry name" value="SLL1039 PROTEIN"/>
    <property type="match status" value="1"/>
</dbReference>
<organism evidence="2 3">
    <name type="scientific">Aquimarina addita</name>
    <dbReference type="NCBI Taxonomy" id="870485"/>
    <lineage>
        <taxon>Bacteria</taxon>
        <taxon>Pseudomonadati</taxon>
        <taxon>Bacteroidota</taxon>
        <taxon>Flavobacteriia</taxon>
        <taxon>Flavobacteriales</taxon>
        <taxon>Flavobacteriaceae</taxon>
        <taxon>Aquimarina</taxon>
    </lineage>
</organism>
<keyword evidence="3" id="KW-1185">Reference proteome</keyword>
<dbReference type="SUPFAM" id="SSF56059">
    <property type="entry name" value="Glutathione synthetase ATP-binding domain-like"/>
    <property type="match status" value="1"/>
</dbReference>
<evidence type="ECO:0000313" key="3">
    <source>
        <dbReference type="Proteomes" id="UP001500459"/>
    </source>
</evidence>
<comment type="caution">
    <text evidence="2">The sequence shown here is derived from an EMBL/GenBank/DDBJ whole genome shotgun (WGS) entry which is preliminary data.</text>
</comment>
<dbReference type="Pfam" id="PF14403">
    <property type="entry name" value="CP_ATPgrasp_2"/>
    <property type="match status" value="1"/>
</dbReference>
<feature type="domain" description="Circularly permuted ATP-grasp type 2" evidence="1">
    <location>
        <begin position="100"/>
        <end position="478"/>
    </location>
</feature>
<proteinExistence type="predicted"/>
<dbReference type="Gene3D" id="3.30.1490.270">
    <property type="match status" value="1"/>
</dbReference>
<evidence type="ECO:0000259" key="1">
    <source>
        <dbReference type="Pfam" id="PF14403"/>
    </source>
</evidence>
<dbReference type="PIRSF" id="PIRSF005522">
    <property type="entry name" value="UCP005522"/>
    <property type="match status" value="1"/>
</dbReference>
<dbReference type="EMBL" id="BAABCW010000018">
    <property type="protein sequence ID" value="GAA3517892.1"/>
    <property type="molecule type" value="Genomic_DNA"/>
</dbReference>
<dbReference type="Proteomes" id="UP001500459">
    <property type="component" value="Unassembled WGS sequence"/>
</dbReference>
<name>A0ABP6UQZ8_9FLAO</name>
<dbReference type="InterPro" id="IPR025841">
    <property type="entry name" value="CP_ATPgrasp_2"/>
</dbReference>
<dbReference type="PANTHER" id="PTHR34595">
    <property type="entry name" value="BLR5612 PROTEIN"/>
    <property type="match status" value="1"/>
</dbReference>
<dbReference type="Gene3D" id="3.40.50.11290">
    <property type="match status" value="1"/>
</dbReference>
<reference evidence="3" key="1">
    <citation type="journal article" date="2019" name="Int. J. Syst. Evol. Microbiol.">
        <title>The Global Catalogue of Microorganisms (GCM) 10K type strain sequencing project: providing services to taxonomists for standard genome sequencing and annotation.</title>
        <authorList>
            <consortium name="The Broad Institute Genomics Platform"/>
            <consortium name="The Broad Institute Genome Sequencing Center for Infectious Disease"/>
            <person name="Wu L."/>
            <person name="Ma J."/>
        </authorList>
    </citation>
    <scope>NUCLEOTIDE SEQUENCE [LARGE SCALE GENOMIC DNA]</scope>
    <source>
        <strain evidence="3">JCM 17106</strain>
    </source>
</reference>
<accession>A0ABP6UQZ8</accession>
<dbReference type="InterPro" id="IPR016450">
    <property type="entry name" value="UCP005522"/>
</dbReference>
<sequence>MLIKINTLLVYISNMNSYTDHPIFSSYAYQQGTFDEVFDKDYKVKPVYQTLFDIYGAHSIPDFSILNEKAKTSFFNQGITFQVYGNNQTKEKIFPFDLFPRIIDHKEWDHIEKGVLQRSKALNLFLWDLYHDKKIIKQGIVPEELINSSANYLKEMEGFNPPGGIYNHISGTDLIKHADGNYYVLEDNIRCPSGVSYVVCNRTALKRALFGVFDKYQIQSVTDYSQNLLEILETVKPKGVDNPTSVVLTPGVFNSAYYEHSYLAKGMGVELVEGRDLFVEKGFVYMKTINGPKRVDIIYKRIDDAFIDPKSFNKDSVLGVPGLFKAYLRGNVCLVNAPGTGVADDKAVYTYMPEIIKYYLNEEPILNNVHTYHCSRPDDLKFVLENVHKLVIKPVDEAGGYGISIGNKLTLEEIAKVKEVIKKHPRKYIAQPIMSLSVHATYIEGEQSFEPRHVDLRTYTLLGKDKSFTLKGGLTRVALQKGNLIVNSSQGGGSKDTWVLKK</sequence>